<keyword evidence="2" id="KW-1185">Reference proteome</keyword>
<protein>
    <submittedName>
        <fullName evidence="1">Uncharacterized protein</fullName>
    </submittedName>
</protein>
<dbReference type="OrthoDB" id="345339at2"/>
<dbReference type="Proteomes" id="UP000309138">
    <property type="component" value="Unassembled WGS sequence"/>
</dbReference>
<organism evidence="1 2">
    <name type="scientific">Sphingomonas baiyangensis</name>
    <dbReference type="NCBI Taxonomy" id="2572576"/>
    <lineage>
        <taxon>Bacteria</taxon>
        <taxon>Pseudomonadati</taxon>
        <taxon>Pseudomonadota</taxon>
        <taxon>Alphaproteobacteria</taxon>
        <taxon>Sphingomonadales</taxon>
        <taxon>Sphingomonadaceae</taxon>
        <taxon>Sphingomonas</taxon>
    </lineage>
</organism>
<comment type="caution">
    <text evidence="1">The sequence shown here is derived from an EMBL/GenBank/DDBJ whole genome shotgun (WGS) entry which is preliminary data.</text>
</comment>
<dbReference type="RefSeq" id="WP_136942174.1">
    <property type="nucleotide sequence ID" value="NZ_SWKR01000002.1"/>
</dbReference>
<evidence type="ECO:0000313" key="2">
    <source>
        <dbReference type="Proteomes" id="UP000309138"/>
    </source>
</evidence>
<proteinExistence type="predicted"/>
<dbReference type="SUPFAM" id="SSF63825">
    <property type="entry name" value="YWTD domain"/>
    <property type="match status" value="1"/>
</dbReference>
<dbReference type="AlphaFoldDB" id="A0A4U1L0F7"/>
<dbReference type="EMBL" id="SWKR01000002">
    <property type="protein sequence ID" value="TKD50231.1"/>
    <property type="molecule type" value="Genomic_DNA"/>
</dbReference>
<reference evidence="1 2" key="1">
    <citation type="submission" date="2019-04" db="EMBL/GenBank/DDBJ databases">
        <authorList>
            <person name="Yang Y."/>
            <person name="Wei D."/>
        </authorList>
    </citation>
    <scope>NUCLEOTIDE SEQUENCE [LARGE SCALE GENOMIC DNA]</scope>
    <source>
        <strain evidence="1 2">L-1-4w-11</strain>
    </source>
</reference>
<accession>A0A4U1L0F7</accession>
<gene>
    <name evidence="1" type="ORF">FBR43_05270</name>
</gene>
<name>A0A4U1L0F7_9SPHN</name>
<evidence type="ECO:0000313" key="1">
    <source>
        <dbReference type="EMBL" id="TKD50231.1"/>
    </source>
</evidence>
<sequence>MTDAFLDFVGPGARLAALQAGRAEDAVADAAAEVVNAAAEVAKAQAWASSLGIPDPATPTLKSARGYAIDAQAILDEIEEGSDPLVAAQVQAAAVSAAVALVAAGPNYASTAAGLAATDEGDAFAVFDGINTVTIYRHDAGPVATALRSFPFDLVSRLADQEQQIASIVSPTVAALRLGRESTAGNADVQAKVTSFQQPIVHSPSVSERWRGVVRANGLHFHIPYDATTVLVHNPDTGEAWQTNFGLDLSGTQKWRDAVVARNGLIYCVPYTSQSVLVIDPVAMTATLDVMGLPASALSGTAKWDGGCLANDGRIYCAPFQSTTLLVIDPANNTAQTFTAAQLGMGSTVLNGGTKYSGMVAVGGFVYATPFTAANVLRVNIATMVATQETYSLTLSDNNKWSRAIVVGTLIYCVPFTATDILVIDTVASTGTRTAMGATLTGSNKWRAIVRVGRKLYGIPGDAGDFLQIDLADTTGSTFGTATRQTFNVYDVRTPTTTGTLIEQLKWSGAVVHKNIVYGCPCGLNQAAQDILIFDPAGNAGAGQAYHTDLRAFLPTGVSGATKWFGGVAHPNGYVYSIPATAQDFLIIRDVDAANDNPVAVRHALGVTLDAVNQKFQGGVLAGDMCIYSFPRSEETRVLKIDPYDLTASPYGTAILTDWGGARDRETGLTGQPLGTGAVDEQKWHSTVVGMDGKIYGVPYNIDKVLILDPKAPDADKLELTNFGLNLSGIDKWVGGCLHPNGKIYCAPRSANDMLIIDTNPLSPTYNQAWRETFGLNFNTLSNAGQTTLKWSFPQIGADSRIYMLPRTARNVLVFDPSDTSVHPMGRVTFETFGLNMDPFSTLAGTGYTIASKAGPDGRIYAASTGAPPAGTGNFLIIDTIRHTATYEEFGLTTPLLTTNKVAGIVHTLTGRLICIPRSASFAIILKPKGVPALPPAAVLGPYLNKC</sequence>